<keyword evidence="3" id="KW-1185">Reference proteome</keyword>
<feature type="region of interest" description="Disordered" evidence="1">
    <location>
        <begin position="31"/>
        <end position="51"/>
    </location>
</feature>
<evidence type="ECO:0000256" key="1">
    <source>
        <dbReference type="SAM" id="MobiDB-lite"/>
    </source>
</evidence>
<name>A0A2N6T3D4_9CORY</name>
<reference evidence="2 3" key="1">
    <citation type="submission" date="2017-09" db="EMBL/GenBank/DDBJ databases">
        <title>Bacterial strain isolated from the female urinary microbiota.</title>
        <authorList>
            <person name="Thomas-White K."/>
            <person name="Kumar N."/>
            <person name="Forster S."/>
            <person name="Putonti C."/>
            <person name="Lawley T."/>
            <person name="Wolfe A.J."/>
        </authorList>
    </citation>
    <scope>NUCLEOTIDE SEQUENCE [LARGE SCALE GENOMIC DNA]</scope>
    <source>
        <strain evidence="2 3">UMB0792</strain>
    </source>
</reference>
<dbReference type="AlphaFoldDB" id="A0A2N6T3D4"/>
<proteinExistence type="predicted"/>
<gene>
    <name evidence="2" type="ORF">CJ203_08955</name>
</gene>
<dbReference type="EMBL" id="PNHG01000015">
    <property type="protein sequence ID" value="PMC63821.1"/>
    <property type="molecule type" value="Genomic_DNA"/>
</dbReference>
<dbReference type="Proteomes" id="UP000235836">
    <property type="component" value="Unassembled WGS sequence"/>
</dbReference>
<protein>
    <submittedName>
        <fullName evidence="2">Uncharacterized protein</fullName>
    </submittedName>
</protein>
<evidence type="ECO:0000313" key="2">
    <source>
        <dbReference type="EMBL" id="PMC63821.1"/>
    </source>
</evidence>
<accession>A0A2N6T3D4</accession>
<sequence length="149" mass="16328">MEDSTYEPFVHRSAASATVTLLATAPLTSQATELTPKSDQESFSAQEGQSTYNISRVDENKLRLKVENATISQNGDFIDITSKDGQSLERLSDKIVYDDGREINLSYTIESPTSILIDAEKGGIAPRGYWSCVGKTQPEESLVEPHQVA</sequence>
<dbReference type="RefSeq" id="WP_102724323.1">
    <property type="nucleotide sequence ID" value="NZ_PNHG01000015.1"/>
</dbReference>
<organism evidence="2 3">
    <name type="scientific">Corynebacterium tuscaniense</name>
    <dbReference type="NCBI Taxonomy" id="302449"/>
    <lineage>
        <taxon>Bacteria</taxon>
        <taxon>Bacillati</taxon>
        <taxon>Actinomycetota</taxon>
        <taxon>Actinomycetes</taxon>
        <taxon>Mycobacteriales</taxon>
        <taxon>Corynebacteriaceae</taxon>
        <taxon>Corynebacterium</taxon>
    </lineage>
</organism>
<evidence type="ECO:0000313" key="3">
    <source>
        <dbReference type="Proteomes" id="UP000235836"/>
    </source>
</evidence>
<comment type="caution">
    <text evidence="2">The sequence shown here is derived from an EMBL/GenBank/DDBJ whole genome shotgun (WGS) entry which is preliminary data.</text>
</comment>